<sequence>MCYCATLLLHASLALVPWPWSPPLCTPMLSVSATAPPHWLPSPLPISARALHSSRSRPRRDRTPERRACAPNIYAYPGSHEKMTIFTRCRRYF</sequence>
<dbReference type="EMBL" id="JAUEPR010000011">
    <property type="protein sequence ID" value="KAK0479737.1"/>
    <property type="molecule type" value="Genomic_DNA"/>
</dbReference>
<accession>A0AA39P8V1</accession>
<reference evidence="1" key="1">
    <citation type="submission" date="2023-06" db="EMBL/GenBank/DDBJ databases">
        <authorList>
            <consortium name="Lawrence Berkeley National Laboratory"/>
            <person name="Ahrendt S."/>
            <person name="Sahu N."/>
            <person name="Indic B."/>
            <person name="Wong-Bajracharya J."/>
            <person name="Merenyi Z."/>
            <person name="Ke H.-M."/>
            <person name="Monk M."/>
            <person name="Kocsube S."/>
            <person name="Drula E."/>
            <person name="Lipzen A."/>
            <person name="Balint B."/>
            <person name="Henrissat B."/>
            <person name="Andreopoulos B."/>
            <person name="Martin F.M."/>
            <person name="Harder C.B."/>
            <person name="Rigling D."/>
            <person name="Ford K.L."/>
            <person name="Foster G.D."/>
            <person name="Pangilinan J."/>
            <person name="Papanicolaou A."/>
            <person name="Barry K."/>
            <person name="LaButti K."/>
            <person name="Viragh M."/>
            <person name="Koriabine M."/>
            <person name="Yan M."/>
            <person name="Riley R."/>
            <person name="Champramary S."/>
            <person name="Plett K.L."/>
            <person name="Tsai I.J."/>
            <person name="Slot J."/>
            <person name="Sipos G."/>
            <person name="Plett J."/>
            <person name="Nagy L.G."/>
            <person name="Grigoriev I.V."/>
        </authorList>
    </citation>
    <scope>NUCLEOTIDE SEQUENCE</scope>
    <source>
        <strain evidence="1">ICMP 16352</strain>
    </source>
</reference>
<protein>
    <submittedName>
        <fullName evidence="1">Uncharacterized protein</fullName>
    </submittedName>
</protein>
<evidence type="ECO:0000313" key="2">
    <source>
        <dbReference type="Proteomes" id="UP001175227"/>
    </source>
</evidence>
<evidence type="ECO:0000313" key="1">
    <source>
        <dbReference type="EMBL" id="KAK0479737.1"/>
    </source>
</evidence>
<proteinExistence type="predicted"/>
<dbReference type="AlphaFoldDB" id="A0AA39P8V1"/>
<keyword evidence="2" id="KW-1185">Reference proteome</keyword>
<gene>
    <name evidence="1" type="ORF">IW261DRAFT_1478919</name>
</gene>
<name>A0AA39P8V1_9AGAR</name>
<comment type="caution">
    <text evidence="1">The sequence shown here is derived from an EMBL/GenBank/DDBJ whole genome shotgun (WGS) entry which is preliminary data.</text>
</comment>
<dbReference type="Proteomes" id="UP001175227">
    <property type="component" value="Unassembled WGS sequence"/>
</dbReference>
<organism evidence="1 2">
    <name type="scientific">Armillaria novae-zelandiae</name>
    <dbReference type="NCBI Taxonomy" id="153914"/>
    <lineage>
        <taxon>Eukaryota</taxon>
        <taxon>Fungi</taxon>
        <taxon>Dikarya</taxon>
        <taxon>Basidiomycota</taxon>
        <taxon>Agaricomycotina</taxon>
        <taxon>Agaricomycetes</taxon>
        <taxon>Agaricomycetidae</taxon>
        <taxon>Agaricales</taxon>
        <taxon>Marasmiineae</taxon>
        <taxon>Physalacriaceae</taxon>
        <taxon>Armillaria</taxon>
    </lineage>
</organism>